<evidence type="ECO:0000256" key="3">
    <source>
        <dbReference type="ARBA" id="ARBA00021539"/>
    </source>
</evidence>
<comment type="subcellular location">
    <subcellularLocation>
        <location evidence="1">Cell inner membrane</location>
        <topology evidence="1">Single-pass membrane protein</topology>
    </subcellularLocation>
</comment>
<name>A0ABU2ZRE2_9ALTE</name>
<keyword evidence="7 11" id="KW-0812">Transmembrane</keyword>
<gene>
    <name evidence="12" type="primary">gspJ</name>
    <name evidence="12" type="ORF">RM552_10120</name>
</gene>
<dbReference type="RefSeq" id="WP_311368714.1">
    <property type="nucleotide sequence ID" value="NZ_JAVRHX010000002.1"/>
</dbReference>
<evidence type="ECO:0000256" key="6">
    <source>
        <dbReference type="ARBA" id="ARBA00022519"/>
    </source>
</evidence>
<dbReference type="Pfam" id="PF07963">
    <property type="entry name" value="N_methyl"/>
    <property type="match status" value="1"/>
</dbReference>
<dbReference type="PANTHER" id="PTHR39583">
    <property type="entry name" value="TYPE II SECRETION SYSTEM PROTEIN J-RELATED"/>
    <property type="match status" value="1"/>
</dbReference>
<dbReference type="SUPFAM" id="SSF54523">
    <property type="entry name" value="Pili subunits"/>
    <property type="match status" value="1"/>
</dbReference>
<evidence type="ECO:0000256" key="2">
    <source>
        <dbReference type="ARBA" id="ARBA00011084"/>
    </source>
</evidence>
<evidence type="ECO:0000256" key="8">
    <source>
        <dbReference type="ARBA" id="ARBA00022989"/>
    </source>
</evidence>
<evidence type="ECO:0000256" key="9">
    <source>
        <dbReference type="ARBA" id="ARBA00023136"/>
    </source>
</evidence>
<keyword evidence="8 11" id="KW-1133">Transmembrane helix</keyword>
<evidence type="ECO:0000313" key="13">
    <source>
        <dbReference type="Proteomes" id="UP001253545"/>
    </source>
</evidence>
<dbReference type="Pfam" id="PF11612">
    <property type="entry name" value="T2SSJ"/>
    <property type="match status" value="1"/>
</dbReference>
<evidence type="ECO:0000313" key="12">
    <source>
        <dbReference type="EMBL" id="MDT0595200.1"/>
    </source>
</evidence>
<reference evidence="12 13" key="1">
    <citation type="submission" date="2023-09" db="EMBL/GenBank/DDBJ databases">
        <authorList>
            <person name="Rey-Velasco X."/>
        </authorList>
    </citation>
    <scope>NUCLEOTIDE SEQUENCE [LARGE SCALE GENOMIC DNA]</scope>
    <source>
        <strain evidence="12 13">P117</strain>
    </source>
</reference>
<sequence>MTCMGCKIDTIGINKKQTGFTFIEVIIAIAIFAIVALGANAIFVEIFERSKLVDERSQELESLQRTMLIMERDFLQMQERIPRTQGLENQLVINGGEFELDSDAYAIGFVRGGWQNPQLRLKRSNLQNVAYRVQENRLERLHTIYVDSVIGTEPKVRVLLEQVSDFKIEVLQTVKEEFEWEETVENTTLPAAIAVTITTENFGEIRRVFKVRA</sequence>
<feature type="coiled-coil region" evidence="10">
    <location>
        <begin position="53"/>
        <end position="80"/>
    </location>
</feature>
<protein>
    <recommendedName>
        <fullName evidence="3">Type II secretion system protein J</fullName>
    </recommendedName>
</protein>
<keyword evidence="6" id="KW-0997">Cell inner membrane</keyword>
<keyword evidence="4" id="KW-1003">Cell membrane</keyword>
<evidence type="ECO:0000256" key="1">
    <source>
        <dbReference type="ARBA" id="ARBA00004377"/>
    </source>
</evidence>
<dbReference type="InterPro" id="IPR045584">
    <property type="entry name" value="Pilin-like"/>
</dbReference>
<keyword evidence="5" id="KW-0488">Methylation</keyword>
<dbReference type="Proteomes" id="UP001253545">
    <property type="component" value="Unassembled WGS sequence"/>
</dbReference>
<feature type="transmembrane region" description="Helical" evidence="11">
    <location>
        <begin position="25"/>
        <end position="47"/>
    </location>
</feature>
<keyword evidence="10" id="KW-0175">Coiled coil</keyword>
<comment type="similarity">
    <text evidence="2">Belongs to the GSP J family.</text>
</comment>
<evidence type="ECO:0000256" key="5">
    <source>
        <dbReference type="ARBA" id="ARBA00022481"/>
    </source>
</evidence>
<keyword evidence="9 11" id="KW-0472">Membrane</keyword>
<proteinExistence type="inferred from homology"/>
<organism evidence="12 13">
    <name type="scientific">Glaciecola petra</name>
    <dbReference type="NCBI Taxonomy" id="3075602"/>
    <lineage>
        <taxon>Bacteria</taxon>
        <taxon>Pseudomonadati</taxon>
        <taxon>Pseudomonadota</taxon>
        <taxon>Gammaproteobacteria</taxon>
        <taxon>Alteromonadales</taxon>
        <taxon>Alteromonadaceae</taxon>
        <taxon>Glaciecola</taxon>
    </lineage>
</organism>
<dbReference type="EMBL" id="JAVRHX010000002">
    <property type="protein sequence ID" value="MDT0595200.1"/>
    <property type="molecule type" value="Genomic_DNA"/>
</dbReference>
<dbReference type="Gene3D" id="2.10.70.20">
    <property type="entry name" value="gspk-gspi-gspj complex like domains"/>
    <property type="match status" value="1"/>
</dbReference>
<dbReference type="InterPro" id="IPR012902">
    <property type="entry name" value="N_methyl_site"/>
</dbReference>
<dbReference type="Gene3D" id="3.10.610.10">
    <property type="entry name" value="GSPII I/J protein-like"/>
    <property type="match status" value="1"/>
</dbReference>
<keyword evidence="13" id="KW-1185">Reference proteome</keyword>
<dbReference type="PANTHER" id="PTHR39583:SF2">
    <property type="entry name" value="TYPE II SECRETION SYSTEM PROTEIN J"/>
    <property type="match status" value="1"/>
</dbReference>
<accession>A0ABU2ZRE2</accession>
<evidence type="ECO:0000256" key="4">
    <source>
        <dbReference type="ARBA" id="ARBA00022475"/>
    </source>
</evidence>
<dbReference type="NCBIfam" id="TIGR01711">
    <property type="entry name" value="gspJ"/>
    <property type="match status" value="1"/>
</dbReference>
<evidence type="ECO:0000256" key="10">
    <source>
        <dbReference type="SAM" id="Coils"/>
    </source>
</evidence>
<evidence type="ECO:0000256" key="11">
    <source>
        <dbReference type="SAM" id="Phobius"/>
    </source>
</evidence>
<comment type="caution">
    <text evidence="12">The sequence shown here is derived from an EMBL/GenBank/DDBJ whole genome shotgun (WGS) entry which is preliminary data.</text>
</comment>
<dbReference type="InterPro" id="IPR051621">
    <property type="entry name" value="T2SS_protein_J"/>
</dbReference>
<dbReference type="InterPro" id="IPR010055">
    <property type="entry name" value="T2SS_protein-GspJ"/>
</dbReference>
<evidence type="ECO:0000256" key="7">
    <source>
        <dbReference type="ARBA" id="ARBA00022692"/>
    </source>
</evidence>
<dbReference type="NCBIfam" id="TIGR02532">
    <property type="entry name" value="IV_pilin_GFxxxE"/>
    <property type="match status" value="1"/>
</dbReference>